<gene>
    <name evidence="3" type="ORF">GCM10023093_04540</name>
</gene>
<comment type="caution">
    <text evidence="3">The sequence shown here is derived from an EMBL/GenBank/DDBJ whole genome shotgun (WGS) entry which is preliminary data.</text>
</comment>
<reference evidence="4" key="1">
    <citation type="journal article" date="2019" name="Int. J. Syst. Evol. Microbiol.">
        <title>The Global Catalogue of Microorganisms (GCM) 10K type strain sequencing project: providing services to taxonomists for standard genome sequencing and annotation.</title>
        <authorList>
            <consortium name="The Broad Institute Genomics Platform"/>
            <consortium name="The Broad Institute Genome Sequencing Center for Infectious Disease"/>
            <person name="Wu L."/>
            <person name="Ma J."/>
        </authorList>
    </citation>
    <scope>NUCLEOTIDE SEQUENCE [LARGE SCALE GENOMIC DNA]</scope>
    <source>
        <strain evidence="4">JCM 32105</strain>
    </source>
</reference>
<evidence type="ECO:0000313" key="4">
    <source>
        <dbReference type="Proteomes" id="UP001500067"/>
    </source>
</evidence>
<accession>A0ABP8N5P2</accession>
<proteinExistence type="predicted"/>
<sequence>MGPEAIVVTFITLSICLLIFGIVYVRNKENMALIERGINPRISDPRPRHFVNLKWGLLLAGAGLGLLIAYFIDINTTVWVTTPNGERYQQDNPAIYFSLIAIGGGIGLVLSYFIEKRHWKEIEKKDKL</sequence>
<evidence type="ECO:0000313" key="3">
    <source>
        <dbReference type="EMBL" id="GAA4460889.1"/>
    </source>
</evidence>
<evidence type="ECO:0000256" key="1">
    <source>
        <dbReference type="SAM" id="Phobius"/>
    </source>
</evidence>
<evidence type="ECO:0000259" key="2">
    <source>
        <dbReference type="Pfam" id="PF19762"/>
    </source>
</evidence>
<protein>
    <recommendedName>
        <fullName evidence="2">DUF6249 domain-containing protein</fullName>
    </recommendedName>
</protein>
<dbReference type="Proteomes" id="UP001500067">
    <property type="component" value="Unassembled WGS sequence"/>
</dbReference>
<keyword evidence="4" id="KW-1185">Reference proteome</keyword>
<feature type="transmembrane region" description="Helical" evidence="1">
    <location>
        <begin position="55"/>
        <end position="74"/>
    </location>
</feature>
<dbReference type="InterPro" id="IPR046216">
    <property type="entry name" value="DUF6249"/>
</dbReference>
<feature type="transmembrane region" description="Helical" evidence="1">
    <location>
        <begin position="94"/>
        <end position="114"/>
    </location>
</feature>
<keyword evidence="1" id="KW-0812">Transmembrane</keyword>
<feature type="transmembrane region" description="Helical" evidence="1">
    <location>
        <begin position="6"/>
        <end position="25"/>
    </location>
</feature>
<dbReference type="RefSeq" id="WP_345077894.1">
    <property type="nucleotide sequence ID" value="NZ_BAABFA010000004.1"/>
</dbReference>
<organism evidence="3 4">
    <name type="scientific">Nemorincola caseinilytica</name>
    <dbReference type="NCBI Taxonomy" id="2054315"/>
    <lineage>
        <taxon>Bacteria</taxon>
        <taxon>Pseudomonadati</taxon>
        <taxon>Bacteroidota</taxon>
        <taxon>Chitinophagia</taxon>
        <taxon>Chitinophagales</taxon>
        <taxon>Chitinophagaceae</taxon>
        <taxon>Nemorincola</taxon>
    </lineage>
</organism>
<keyword evidence="1" id="KW-0472">Membrane</keyword>
<dbReference type="Pfam" id="PF19762">
    <property type="entry name" value="DUF6249"/>
    <property type="match status" value="1"/>
</dbReference>
<name>A0ABP8N5P2_9BACT</name>
<keyword evidence="1" id="KW-1133">Transmembrane helix</keyword>
<dbReference type="EMBL" id="BAABFA010000004">
    <property type="protein sequence ID" value="GAA4460889.1"/>
    <property type="molecule type" value="Genomic_DNA"/>
</dbReference>
<feature type="domain" description="DUF6249" evidence="2">
    <location>
        <begin position="6"/>
        <end position="116"/>
    </location>
</feature>